<proteinExistence type="predicted"/>
<evidence type="ECO:0000256" key="1">
    <source>
        <dbReference type="SAM" id="MobiDB-lite"/>
    </source>
</evidence>
<comment type="caution">
    <text evidence="3">The sequence shown here is derived from an EMBL/GenBank/DDBJ whole genome shotgun (WGS) entry which is preliminary data.</text>
</comment>
<feature type="region of interest" description="Disordered" evidence="1">
    <location>
        <begin position="25"/>
        <end position="106"/>
    </location>
</feature>
<accession>A0ABR8JBK2</accession>
<sequence length="106" mass="11902">MRFLLLLLGLFCFSAADASAQIVKTNQKAQNRRALRDARKYPAPYKDSHLAVNKDDLKREGGGRSVEAEDDRDSYKFDNTGAARVSEPSYPALRLRKKKKDNAATN</sequence>
<gene>
    <name evidence="3" type="ORF">IC231_03505</name>
</gene>
<reference evidence="3 4" key="1">
    <citation type="submission" date="2020-09" db="EMBL/GenBank/DDBJ databases">
        <authorList>
            <person name="Kim M.K."/>
        </authorList>
    </citation>
    <scope>NUCLEOTIDE SEQUENCE [LARGE SCALE GENOMIC DNA]</scope>
    <source>
        <strain evidence="3 4">BT646</strain>
    </source>
</reference>
<evidence type="ECO:0000313" key="3">
    <source>
        <dbReference type="EMBL" id="MBD2714096.1"/>
    </source>
</evidence>
<dbReference type="EMBL" id="JACWZZ010000001">
    <property type="protein sequence ID" value="MBD2714096.1"/>
    <property type="molecule type" value="Genomic_DNA"/>
</dbReference>
<feature type="compositionally biased region" description="Basic and acidic residues" evidence="1">
    <location>
        <begin position="34"/>
        <end position="62"/>
    </location>
</feature>
<evidence type="ECO:0000313" key="4">
    <source>
        <dbReference type="Proteomes" id="UP000642468"/>
    </source>
</evidence>
<dbReference type="RefSeq" id="WP_190783209.1">
    <property type="nucleotide sequence ID" value="NZ_JACWZZ010000001.1"/>
</dbReference>
<keyword evidence="4" id="KW-1185">Reference proteome</keyword>
<name>A0ABR8JBK2_9BACT</name>
<dbReference type="Proteomes" id="UP000642468">
    <property type="component" value="Unassembled WGS sequence"/>
</dbReference>
<organism evidence="3 4">
    <name type="scientific">Hymenobacter duratus</name>
    <dbReference type="NCBI Taxonomy" id="2771356"/>
    <lineage>
        <taxon>Bacteria</taxon>
        <taxon>Pseudomonadati</taxon>
        <taxon>Bacteroidota</taxon>
        <taxon>Cytophagia</taxon>
        <taxon>Cytophagales</taxon>
        <taxon>Hymenobacteraceae</taxon>
        <taxon>Hymenobacter</taxon>
    </lineage>
</organism>
<evidence type="ECO:0008006" key="5">
    <source>
        <dbReference type="Google" id="ProtNLM"/>
    </source>
</evidence>
<protein>
    <recommendedName>
        <fullName evidence="5">Secreted protein</fullName>
    </recommendedName>
</protein>
<feature type="chain" id="PRO_5045992289" description="Secreted protein" evidence="2">
    <location>
        <begin position="21"/>
        <end position="106"/>
    </location>
</feature>
<evidence type="ECO:0000256" key="2">
    <source>
        <dbReference type="SAM" id="SignalP"/>
    </source>
</evidence>
<feature type="signal peptide" evidence="2">
    <location>
        <begin position="1"/>
        <end position="20"/>
    </location>
</feature>
<keyword evidence="2" id="KW-0732">Signal</keyword>